<evidence type="ECO:0000256" key="3">
    <source>
        <dbReference type="ARBA" id="ARBA00022741"/>
    </source>
</evidence>
<dbReference type="SUPFAM" id="SSF52540">
    <property type="entry name" value="P-loop containing nucleoside triphosphate hydrolases"/>
    <property type="match status" value="1"/>
</dbReference>
<dbReference type="PANTHER" id="PTHR43335">
    <property type="entry name" value="ABC TRANSPORTER, ATP-BINDING PROTEIN"/>
    <property type="match status" value="1"/>
</dbReference>
<keyword evidence="8" id="KW-1185">Reference proteome</keyword>
<dbReference type="PANTHER" id="PTHR43335:SF4">
    <property type="entry name" value="ABC TRANSPORTER, ATP-BINDING PROTEIN"/>
    <property type="match status" value="1"/>
</dbReference>
<name>A0A6C7E9Q5_ILUCY</name>
<evidence type="ECO:0000256" key="4">
    <source>
        <dbReference type="ARBA" id="ARBA00022840"/>
    </source>
</evidence>
<keyword evidence="4 7" id="KW-0067">ATP-binding</keyword>
<dbReference type="SMART" id="SM00382">
    <property type="entry name" value="AAA"/>
    <property type="match status" value="1"/>
</dbReference>
<dbReference type="InterPro" id="IPR027417">
    <property type="entry name" value="P-loop_NTPase"/>
</dbReference>
<proteinExistence type="inferred from homology"/>
<dbReference type="InterPro" id="IPR017871">
    <property type="entry name" value="ABC_transporter-like_CS"/>
</dbReference>
<comment type="similarity">
    <text evidence="1">Belongs to the ABC transporter superfamily.</text>
</comment>
<dbReference type="KEGG" id="aym:YM304_04620"/>
<dbReference type="InterPro" id="IPR003593">
    <property type="entry name" value="AAA+_ATPase"/>
</dbReference>
<accession>A0A6C7E9Q5</accession>
<evidence type="ECO:0000313" key="7">
    <source>
        <dbReference type="EMBL" id="BAN00776.1"/>
    </source>
</evidence>
<evidence type="ECO:0000256" key="5">
    <source>
        <dbReference type="SAM" id="MobiDB-lite"/>
    </source>
</evidence>
<dbReference type="OrthoDB" id="9804819at2"/>
<feature type="region of interest" description="Disordered" evidence="5">
    <location>
        <begin position="304"/>
        <end position="349"/>
    </location>
</feature>
<dbReference type="EMBL" id="AP012057">
    <property type="protein sequence ID" value="BAN00776.1"/>
    <property type="molecule type" value="Genomic_DNA"/>
</dbReference>
<dbReference type="GO" id="GO:0005524">
    <property type="term" value="F:ATP binding"/>
    <property type="evidence" value="ECO:0007669"/>
    <property type="project" value="UniProtKB-KW"/>
</dbReference>
<protein>
    <submittedName>
        <fullName evidence="7">Putative ABC transporter ATP-binding protein</fullName>
    </submittedName>
</protein>
<dbReference type="GO" id="GO:0016887">
    <property type="term" value="F:ATP hydrolysis activity"/>
    <property type="evidence" value="ECO:0007669"/>
    <property type="project" value="InterPro"/>
</dbReference>
<keyword evidence="2" id="KW-0813">Transport</keyword>
<evidence type="ECO:0000256" key="2">
    <source>
        <dbReference type="ARBA" id="ARBA00022448"/>
    </source>
</evidence>
<dbReference type="Proteomes" id="UP000011863">
    <property type="component" value="Chromosome"/>
</dbReference>
<dbReference type="InterPro" id="IPR003439">
    <property type="entry name" value="ABC_transporter-like_ATP-bd"/>
</dbReference>
<dbReference type="RefSeq" id="WP_015440024.1">
    <property type="nucleotide sequence ID" value="NC_020520.1"/>
</dbReference>
<evidence type="ECO:0000313" key="8">
    <source>
        <dbReference type="Proteomes" id="UP000011863"/>
    </source>
</evidence>
<reference evidence="7 8" key="1">
    <citation type="journal article" date="2013" name="Int. J. Syst. Evol. Microbiol.">
        <title>Ilumatobacter nonamiense sp. nov. and Ilumatobacter coccineum sp. nov., isolated from seashore sand.</title>
        <authorList>
            <person name="Matsumoto A."/>
            <person name="Kasai H."/>
            <person name="Matsuo Y."/>
            <person name="Shizuri Y."/>
            <person name="Ichikawa N."/>
            <person name="Fujita N."/>
            <person name="Omura S."/>
            <person name="Takahashi Y."/>
        </authorList>
    </citation>
    <scope>NUCLEOTIDE SEQUENCE [LARGE SCALE GENOMIC DNA]</scope>
    <source>
        <strain evidence="8">NBRC 103263 / KCTC 29153 / YM16-304</strain>
    </source>
</reference>
<sequence>MIEVRNITKRFGDVTAVSDLSFDVHDGRVTGFLGPNGSGKSTTMRCMLGLDQPQSGEARFAGKLYTELTNPLHEVGVLLDAGYVHPARSGRDHLRWMATSNGIGIERVDEVIDTVGLSDAAGRPVKGFSLGMRQRLGLAGVLLGDPHTIILDEPANGLDPEGIRWIRDVLRHLASEGRAVLVSSHLLSEMALIANELVVIGQGRLVEQGPVDQFVERHSDAWVQVRSPQLAQLVDLVQADGARARPVDPAAPAAGAALTNISIEQVGALAAANGVVLHELVVRRDSLEDAFLRATAGVQEYRSGVPEVQSMPPAAPPTAPPSGMPTPGGPPPGMPPGPPQTGSFDGGVS</sequence>
<dbReference type="PROSITE" id="PS00211">
    <property type="entry name" value="ABC_TRANSPORTER_1"/>
    <property type="match status" value="1"/>
</dbReference>
<organism evidence="7 8">
    <name type="scientific">Ilumatobacter coccineus (strain NBRC 103263 / KCTC 29153 / YM16-304)</name>
    <dbReference type="NCBI Taxonomy" id="1313172"/>
    <lineage>
        <taxon>Bacteria</taxon>
        <taxon>Bacillati</taxon>
        <taxon>Actinomycetota</taxon>
        <taxon>Acidimicrobiia</taxon>
        <taxon>Acidimicrobiales</taxon>
        <taxon>Ilumatobacteraceae</taxon>
        <taxon>Ilumatobacter</taxon>
    </lineage>
</organism>
<feature type="compositionally biased region" description="Pro residues" evidence="5">
    <location>
        <begin position="313"/>
        <end position="339"/>
    </location>
</feature>
<dbReference type="Pfam" id="PF00005">
    <property type="entry name" value="ABC_tran"/>
    <property type="match status" value="1"/>
</dbReference>
<feature type="domain" description="ABC transporter" evidence="6">
    <location>
        <begin position="2"/>
        <end position="227"/>
    </location>
</feature>
<evidence type="ECO:0000259" key="6">
    <source>
        <dbReference type="PROSITE" id="PS50893"/>
    </source>
</evidence>
<gene>
    <name evidence="7" type="ORF">YM304_04620</name>
</gene>
<dbReference type="AlphaFoldDB" id="A0A6C7E9Q5"/>
<dbReference type="PROSITE" id="PS50893">
    <property type="entry name" value="ABC_TRANSPORTER_2"/>
    <property type="match status" value="1"/>
</dbReference>
<dbReference type="Gene3D" id="3.40.50.300">
    <property type="entry name" value="P-loop containing nucleotide triphosphate hydrolases"/>
    <property type="match status" value="1"/>
</dbReference>
<evidence type="ECO:0000256" key="1">
    <source>
        <dbReference type="ARBA" id="ARBA00005417"/>
    </source>
</evidence>
<keyword evidence="3" id="KW-0547">Nucleotide-binding</keyword>